<evidence type="ECO:0000313" key="14">
    <source>
        <dbReference type="EMBL" id="QEE26714.1"/>
    </source>
</evidence>
<dbReference type="OrthoDB" id="7626281at2"/>
<comment type="catalytic activity">
    <reaction evidence="12">
        <text>K(+)(in) = K(+)(out)</text>
        <dbReference type="Rhea" id="RHEA:29463"/>
        <dbReference type="ChEBI" id="CHEBI:29103"/>
    </reaction>
</comment>
<protein>
    <submittedName>
        <fullName evidence="14">DUF1211 domain-containing protein</fullName>
    </submittedName>
</protein>
<evidence type="ECO:0000256" key="4">
    <source>
        <dbReference type="ARBA" id="ARBA00022538"/>
    </source>
</evidence>
<keyword evidence="8 13" id="KW-1133">Transmembrane helix</keyword>
<evidence type="ECO:0000256" key="11">
    <source>
        <dbReference type="ARBA" id="ARBA00023303"/>
    </source>
</evidence>
<evidence type="ECO:0000256" key="2">
    <source>
        <dbReference type="ARBA" id="ARBA00006920"/>
    </source>
</evidence>
<keyword evidence="5 13" id="KW-0812">Transmembrane</keyword>
<keyword evidence="10 13" id="KW-0472">Membrane</keyword>
<evidence type="ECO:0000256" key="5">
    <source>
        <dbReference type="ARBA" id="ARBA00022692"/>
    </source>
</evidence>
<dbReference type="GO" id="GO:0015252">
    <property type="term" value="F:proton channel activity"/>
    <property type="evidence" value="ECO:0007669"/>
    <property type="project" value="InterPro"/>
</dbReference>
<evidence type="ECO:0000256" key="7">
    <source>
        <dbReference type="ARBA" id="ARBA00022958"/>
    </source>
</evidence>
<comment type="subcellular location">
    <subcellularLocation>
        <location evidence="1">Membrane</location>
        <topology evidence="1">Multi-pass membrane protein</topology>
    </subcellularLocation>
</comment>
<evidence type="ECO:0000256" key="8">
    <source>
        <dbReference type="ARBA" id="ARBA00022989"/>
    </source>
</evidence>
<evidence type="ECO:0000256" key="1">
    <source>
        <dbReference type="ARBA" id="ARBA00004141"/>
    </source>
</evidence>
<dbReference type="Proteomes" id="UP000321820">
    <property type="component" value="Chromosome"/>
</dbReference>
<feature type="transmembrane region" description="Helical" evidence="13">
    <location>
        <begin position="106"/>
        <end position="127"/>
    </location>
</feature>
<dbReference type="AlphaFoldDB" id="A0A5B9E571"/>
<evidence type="ECO:0000313" key="15">
    <source>
        <dbReference type="Proteomes" id="UP000321820"/>
    </source>
</evidence>
<evidence type="ECO:0000256" key="12">
    <source>
        <dbReference type="ARBA" id="ARBA00034430"/>
    </source>
</evidence>
<accession>A0A5B9E571</accession>
<keyword evidence="4" id="KW-0633">Potassium transport</keyword>
<proteinExistence type="inferred from homology"/>
<dbReference type="RefSeq" id="WP_147645852.1">
    <property type="nucleotide sequence ID" value="NZ_CP042806.1"/>
</dbReference>
<sequence>MFDKKTTSERLATFSDGVFAVIITIMVLDLKPPEEPTLRALAPLWPLLLSYAVSYLFIAIIWINHHHLFRFARIATPELIWWNFAHLFMISLVPVTTRWMAGSRLAAAPVFVYALVFVLVEIAYISFERTAFSQATEGDIPPRMRRAAKIRSYVALCIFTTAAAVSFSSPAWGLSLVCCVLLIYLSPRMPELFHRIVRR</sequence>
<feature type="transmembrane region" description="Helical" evidence="13">
    <location>
        <begin position="171"/>
        <end position="189"/>
    </location>
</feature>
<gene>
    <name evidence="14" type="ORF">FTW19_01045</name>
</gene>
<feature type="transmembrane region" description="Helical" evidence="13">
    <location>
        <begin position="12"/>
        <end position="30"/>
    </location>
</feature>
<dbReference type="GO" id="GO:0005267">
    <property type="term" value="F:potassium channel activity"/>
    <property type="evidence" value="ECO:0007669"/>
    <property type="project" value="UniProtKB-KW"/>
</dbReference>
<keyword evidence="3" id="KW-0813">Transport</keyword>
<organism evidence="14 15">
    <name type="scientific">Terriglobus albidus</name>
    <dbReference type="NCBI Taxonomy" id="1592106"/>
    <lineage>
        <taxon>Bacteria</taxon>
        <taxon>Pseudomonadati</taxon>
        <taxon>Acidobacteriota</taxon>
        <taxon>Terriglobia</taxon>
        <taxon>Terriglobales</taxon>
        <taxon>Acidobacteriaceae</taxon>
        <taxon>Terriglobus</taxon>
    </lineage>
</organism>
<keyword evidence="11" id="KW-0407">Ion channel</keyword>
<evidence type="ECO:0000256" key="13">
    <source>
        <dbReference type="SAM" id="Phobius"/>
    </source>
</evidence>
<feature type="transmembrane region" description="Helical" evidence="13">
    <location>
        <begin position="42"/>
        <end position="63"/>
    </location>
</feature>
<evidence type="ECO:0000256" key="3">
    <source>
        <dbReference type="ARBA" id="ARBA00022448"/>
    </source>
</evidence>
<keyword evidence="7" id="KW-0630">Potassium</keyword>
<evidence type="ECO:0000256" key="6">
    <source>
        <dbReference type="ARBA" id="ARBA00022826"/>
    </source>
</evidence>
<feature type="transmembrane region" description="Helical" evidence="13">
    <location>
        <begin position="79"/>
        <end position="100"/>
    </location>
</feature>
<dbReference type="GO" id="GO:0016020">
    <property type="term" value="C:membrane"/>
    <property type="evidence" value="ECO:0007669"/>
    <property type="project" value="UniProtKB-SubCell"/>
</dbReference>
<keyword evidence="6" id="KW-0631">Potassium channel</keyword>
<dbReference type="PANTHER" id="PTHR31462">
    <property type="entry name" value="ENDOSOMAL/LYSOSOMAL POTASSIUM CHANNEL TMEM175"/>
    <property type="match status" value="1"/>
</dbReference>
<keyword evidence="9" id="KW-0406">Ion transport</keyword>
<dbReference type="PANTHER" id="PTHR31462:SF5">
    <property type="entry name" value="ENDOSOMAL_LYSOSOMAL PROTON CHANNEL TMEM175"/>
    <property type="match status" value="1"/>
</dbReference>
<reference evidence="14 15" key="1">
    <citation type="submission" date="2019-08" db="EMBL/GenBank/DDBJ databases">
        <title>Complete genome sequence of Terriglobus albidus strain ORNL.</title>
        <authorList>
            <person name="Podar M."/>
        </authorList>
    </citation>
    <scope>NUCLEOTIDE SEQUENCE [LARGE SCALE GENOMIC DNA]</scope>
    <source>
        <strain evidence="14 15">ORNL</strain>
    </source>
</reference>
<comment type="similarity">
    <text evidence="2">Belongs to the TMEM175 family.</text>
</comment>
<evidence type="ECO:0000256" key="9">
    <source>
        <dbReference type="ARBA" id="ARBA00023065"/>
    </source>
</evidence>
<dbReference type="KEGG" id="talb:FTW19_01045"/>
<name>A0A5B9E571_9BACT</name>
<dbReference type="EMBL" id="CP042806">
    <property type="protein sequence ID" value="QEE26714.1"/>
    <property type="molecule type" value="Genomic_DNA"/>
</dbReference>
<keyword evidence="15" id="KW-1185">Reference proteome</keyword>
<dbReference type="InterPro" id="IPR010617">
    <property type="entry name" value="TMEM175-like"/>
</dbReference>
<dbReference type="Pfam" id="PF06736">
    <property type="entry name" value="TMEM175"/>
    <property type="match status" value="1"/>
</dbReference>
<evidence type="ECO:0000256" key="10">
    <source>
        <dbReference type="ARBA" id="ARBA00023136"/>
    </source>
</evidence>